<dbReference type="GO" id="GO:0016020">
    <property type="term" value="C:membrane"/>
    <property type="evidence" value="ECO:0007669"/>
    <property type="project" value="UniProtKB-SubCell"/>
</dbReference>
<dbReference type="InterPro" id="IPR004358">
    <property type="entry name" value="Sig_transdc_His_kin-like_C"/>
</dbReference>
<dbReference type="CDD" id="cd00075">
    <property type="entry name" value="HATPase"/>
    <property type="match status" value="1"/>
</dbReference>
<dbReference type="SUPFAM" id="SSF47384">
    <property type="entry name" value="Homodimeric domain of signal transducing histidine kinase"/>
    <property type="match status" value="1"/>
</dbReference>
<dbReference type="Gene3D" id="3.30.565.10">
    <property type="entry name" value="Histidine kinase-like ATPase, C-terminal domain"/>
    <property type="match status" value="1"/>
</dbReference>
<dbReference type="SMART" id="SM01080">
    <property type="entry name" value="CHASE2"/>
    <property type="match status" value="1"/>
</dbReference>
<evidence type="ECO:0000256" key="4">
    <source>
        <dbReference type="ARBA" id="ARBA00022553"/>
    </source>
</evidence>
<dbReference type="AlphaFoldDB" id="A0AAU7FCG2"/>
<dbReference type="InterPro" id="IPR036097">
    <property type="entry name" value="HisK_dim/P_sf"/>
</dbReference>
<organism evidence="15">
    <name type="scientific">Chitinibacter mangrovi</name>
    <dbReference type="NCBI Taxonomy" id="3153927"/>
    <lineage>
        <taxon>Bacteria</taxon>
        <taxon>Pseudomonadati</taxon>
        <taxon>Pseudomonadota</taxon>
        <taxon>Betaproteobacteria</taxon>
        <taxon>Neisseriales</taxon>
        <taxon>Chitinibacteraceae</taxon>
        <taxon>Chitinibacter</taxon>
    </lineage>
</organism>
<dbReference type="PANTHER" id="PTHR42878">
    <property type="entry name" value="TWO-COMPONENT HISTIDINE KINASE"/>
    <property type="match status" value="1"/>
</dbReference>
<dbReference type="InterPro" id="IPR036890">
    <property type="entry name" value="HATPase_C_sf"/>
</dbReference>
<dbReference type="EC" id="2.7.13.3" evidence="3"/>
<dbReference type="GO" id="GO:0000155">
    <property type="term" value="F:phosphorelay sensor kinase activity"/>
    <property type="evidence" value="ECO:0007669"/>
    <property type="project" value="InterPro"/>
</dbReference>
<dbReference type="InterPro" id="IPR017181">
    <property type="entry name" value="Sig_transdc_His_kin_CHASE2"/>
</dbReference>
<dbReference type="InterPro" id="IPR000014">
    <property type="entry name" value="PAS"/>
</dbReference>
<evidence type="ECO:0000256" key="12">
    <source>
        <dbReference type="ARBA" id="ARBA00023136"/>
    </source>
</evidence>
<proteinExistence type="predicted"/>
<dbReference type="GO" id="GO:0000156">
    <property type="term" value="F:phosphorelay response regulator activity"/>
    <property type="evidence" value="ECO:0007669"/>
    <property type="project" value="TreeGrafter"/>
</dbReference>
<dbReference type="SUPFAM" id="SSF55874">
    <property type="entry name" value="ATPase domain of HSP90 chaperone/DNA topoisomerase II/histidine kinase"/>
    <property type="match status" value="1"/>
</dbReference>
<dbReference type="InterPro" id="IPR005467">
    <property type="entry name" value="His_kinase_dom"/>
</dbReference>
<dbReference type="RefSeq" id="WP_348945505.1">
    <property type="nucleotide sequence ID" value="NZ_CP157355.1"/>
</dbReference>
<keyword evidence="5" id="KW-0808">Transferase</keyword>
<feature type="transmembrane region" description="Helical" evidence="13">
    <location>
        <begin position="334"/>
        <end position="352"/>
    </location>
</feature>
<gene>
    <name evidence="15" type="ORF">ABHF33_02620</name>
</gene>
<keyword evidence="8" id="KW-0418">Kinase</keyword>
<feature type="transmembrane region" description="Helical" evidence="13">
    <location>
        <begin position="20"/>
        <end position="41"/>
    </location>
</feature>
<evidence type="ECO:0000256" key="5">
    <source>
        <dbReference type="ARBA" id="ARBA00022679"/>
    </source>
</evidence>
<evidence type="ECO:0000256" key="1">
    <source>
        <dbReference type="ARBA" id="ARBA00000085"/>
    </source>
</evidence>
<evidence type="ECO:0000256" key="2">
    <source>
        <dbReference type="ARBA" id="ARBA00004141"/>
    </source>
</evidence>
<dbReference type="KEGG" id="cmav:ABHF33_02620"/>
<dbReference type="PIRSF" id="PIRSF037347">
    <property type="entry name" value="STHK_CHASE2_PAS_prd"/>
    <property type="match status" value="1"/>
</dbReference>
<name>A0AAU7FCG2_9NEIS</name>
<dbReference type="InterPro" id="IPR035965">
    <property type="entry name" value="PAS-like_dom_sf"/>
</dbReference>
<keyword evidence="7" id="KW-0547">Nucleotide-binding</keyword>
<accession>A0AAU7FCG2</accession>
<dbReference type="Gene3D" id="1.10.287.130">
    <property type="match status" value="1"/>
</dbReference>
<feature type="transmembrane region" description="Helical" evidence="13">
    <location>
        <begin position="359"/>
        <end position="378"/>
    </location>
</feature>
<dbReference type="GO" id="GO:0030295">
    <property type="term" value="F:protein kinase activator activity"/>
    <property type="evidence" value="ECO:0007669"/>
    <property type="project" value="TreeGrafter"/>
</dbReference>
<dbReference type="CDD" id="cd00130">
    <property type="entry name" value="PAS"/>
    <property type="match status" value="1"/>
</dbReference>
<dbReference type="PROSITE" id="PS50109">
    <property type="entry name" value="HIS_KIN"/>
    <property type="match status" value="1"/>
</dbReference>
<dbReference type="InterPro" id="IPR003661">
    <property type="entry name" value="HisK_dim/P_dom"/>
</dbReference>
<dbReference type="Pfam" id="PF08448">
    <property type="entry name" value="PAS_4"/>
    <property type="match status" value="1"/>
</dbReference>
<dbReference type="GO" id="GO:0007234">
    <property type="term" value="P:osmosensory signaling via phosphorelay pathway"/>
    <property type="evidence" value="ECO:0007669"/>
    <property type="project" value="TreeGrafter"/>
</dbReference>
<evidence type="ECO:0000256" key="7">
    <source>
        <dbReference type="ARBA" id="ARBA00022741"/>
    </source>
</evidence>
<dbReference type="InterPro" id="IPR013656">
    <property type="entry name" value="PAS_4"/>
</dbReference>
<dbReference type="EMBL" id="CP157355">
    <property type="protein sequence ID" value="XBM01199.1"/>
    <property type="molecule type" value="Genomic_DNA"/>
</dbReference>
<dbReference type="InterPro" id="IPR007890">
    <property type="entry name" value="CHASE2"/>
</dbReference>
<keyword evidence="10 13" id="KW-1133">Transmembrane helix</keyword>
<protein>
    <recommendedName>
        <fullName evidence="3">histidine kinase</fullName>
        <ecNumber evidence="3">2.7.13.3</ecNumber>
    </recommendedName>
</protein>
<dbReference type="PRINTS" id="PR00344">
    <property type="entry name" value="BCTRLSENSOR"/>
</dbReference>
<evidence type="ECO:0000256" key="8">
    <source>
        <dbReference type="ARBA" id="ARBA00022777"/>
    </source>
</evidence>
<dbReference type="Pfam" id="PF05226">
    <property type="entry name" value="CHASE2"/>
    <property type="match status" value="1"/>
</dbReference>
<dbReference type="InterPro" id="IPR003594">
    <property type="entry name" value="HATPase_dom"/>
</dbReference>
<dbReference type="GO" id="GO:0005524">
    <property type="term" value="F:ATP binding"/>
    <property type="evidence" value="ECO:0007669"/>
    <property type="project" value="UniProtKB-KW"/>
</dbReference>
<feature type="transmembrane region" description="Helical" evidence="13">
    <location>
        <begin position="307"/>
        <end position="328"/>
    </location>
</feature>
<keyword evidence="12 13" id="KW-0472">Membrane</keyword>
<dbReference type="InterPro" id="IPR050351">
    <property type="entry name" value="BphY/WalK/GraS-like"/>
</dbReference>
<comment type="subcellular location">
    <subcellularLocation>
        <location evidence="2">Membrane</location>
        <topology evidence="2">Multi-pass membrane protein</topology>
    </subcellularLocation>
</comment>
<evidence type="ECO:0000313" key="15">
    <source>
        <dbReference type="EMBL" id="XBM01199.1"/>
    </source>
</evidence>
<dbReference type="SMART" id="SM00387">
    <property type="entry name" value="HATPase_c"/>
    <property type="match status" value="1"/>
</dbReference>
<dbReference type="SUPFAM" id="SSF55785">
    <property type="entry name" value="PYP-like sensor domain (PAS domain)"/>
    <property type="match status" value="1"/>
</dbReference>
<evidence type="ECO:0000256" key="9">
    <source>
        <dbReference type="ARBA" id="ARBA00022840"/>
    </source>
</evidence>
<dbReference type="Gene3D" id="3.30.450.20">
    <property type="entry name" value="PAS domain"/>
    <property type="match status" value="1"/>
</dbReference>
<keyword evidence="9" id="KW-0067">ATP-binding</keyword>
<dbReference type="CDD" id="cd00082">
    <property type="entry name" value="HisKA"/>
    <property type="match status" value="1"/>
</dbReference>
<dbReference type="SMART" id="SM00388">
    <property type="entry name" value="HisKA"/>
    <property type="match status" value="1"/>
</dbReference>
<evidence type="ECO:0000256" key="10">
    <source>
        <dbReference type="ARBA" id="ARBA00022989"/>
    </source>
</evidence>
<dbReference type="Pfam" id="PF02518">
    <property type="entry name" value="HATPase_c"/>
    <property type="match status" value="1"/>
</dbReference>
<evidence type="ECO:0000256" key="13">
    <source>
        <dbReference type="SAM" id="Phobius"/>
    </source>
</evidence>
<comment type="catalytic activity">
    <reaction evidence="1">
        <text>ATP + protein L-histidine = ADP + protein N-phospho-L-histidine.</text>
        <dbReference type="EC" id="2.7.13.3"/>
    </reaction>
</comment>
<evidence type="ECO:0000256" key="6">
    <source>
        <dbReference type="ARBA" id="ARBA00022692"/>
    </source>
</evidence>
<keyword evidence="6 13" id="KW-0812">Transmembrane</keyword>
<sequence>MPGRFAAFNRPAHSSPHAARWLLIAVSLLLALALGWINGLGRLDQSLMDSSASRQQRAIDPDIVIIAIDDASIAKLGRWPWPRHYHADLLERLQHARAVGLDLVLSEADAHHPANDQALSQAMRQHGRVVMPVFLANQGGLGQLTLPLPSLAGSAAQLAHINTELDRDGLVRSVYLQEGHAATPWPHLALSLLNVAGEAPASLPGQALSSEQRGNSKLWLRDHALQLPLAGPAGTYPRYSYADVLAGKIAPSAWQGKYVLIGATAAGLGDAYPTAMTGPQALMPGVELIANTLDTLRNRHPLRRAQAWENAAFSVVATVLALLALQYLRPRQALLAMVLLLALVLAACELMLSRWHIQLAPMAALLMVILLYPLWSWLRMEATLRYFAQQLDHIRREDPLLASLPHEGAGLDMLDKKMAALSHAVEQLAHLRRFVRDSLDQLADCVLVCDAQGRIILANLAARHELGDGLHVNLNIGLADGSGQPLRELLASQFLSQGTATQQSTQPDALAHIFATQATTARVYDQRGRELLLKSVPRHDQAGKPMGWIVSLIDLSLIQAAQRQRDEALDFLSHDMRSPQSAILALLTLHQSAHPELDAAQTMLFARIRNHAQRTLQLADDFVQLARASAAPLNIEQIDLYDLLCETVDQFWEKAQLAGININAICQLDNDGQAIYPADRQLLARALGNLIENALKYGHSPRGIDCSISRQHSGDIVLAVQDYGVGLDPARRDTLLARFGQLGKTQNGVGLGLALVHTVAERHHGQLSIDAQPGSGACFSLVLPAVIDGNA</sequence>
<evidence type="ECO:0000259" key="14">
    <source>
        <dbReference type="PROSITE" id="PS50109"/>
    </source>
</evidence>
<keyword evidence="11" id="KW-0902">Two-component regulatory system</keyword>
<evidence type="ECO:0000256" key="11">
    <source>
        <dbReference type="ARBA" id="ARBA00023012"/>
    </source>
</evidence>
<keyword evidence="4" id="KW-0597">Phosphoprotein</keyword>
<dbReference type="PANTHER" id="PTHR42878:SF7">
    <property type="entry name" value="SENSOR HISTIDINE KINASE GLRK"/>
    <property type="match status" value="1"/>
</dbReference>
<evidence type="ECO:0000256" key="3">
    <source>
        <dbReference type="ARBA" id="ARBA00012438"/>
    </source>
</evidence>
<feature type="domain" description="Histidine kinase" evidence="14">
    <location>
        <begin position="571"/>
        <end position="787"/>
    </location>
</feature>
<reference evidence="15" key="1">
    <citation type="submission" date="2024-05" db="EMBL/GenBank/DDBJ databases">
        <authorList>
            <person name="Yang L."/>
            <person name="Pan L."/>
        </authorList>
    </citation>
    <scope>NUCLEOTIDE SEQUENCE</scope>
    <source>
        <strain evidence="15">FCG-7</strain>
    </source>
</reference>